<organism evidence="5 6">
    <name type="scientific">Exilibacterium tricleocarpae</name>
    <dbReference type="NCBI Taxonomy" id="2591008"/>
    <lineage>
        <taxon>Bacteria</taxon>
        <taxon>Pseudomonadati</taxon>
        <taxon>Pseudomonadota</taxon>
        <taxon>Gammaproteobacteria</taxon>
        <taxon>Cellvibrionales</taxon>
        <taxon>Cellvibrionaceae</taxon>
        <taxon>Exilibacterium</taxon>
    </lineage>
</organism>
<dbReference type="Pfam" id="PF23562">
    <property type="entry name" value="AMP-binding_C_3"/>
    <property type="match status" value="1"/>
</dbReference>
<accession>A0A545SXL1</accession>
<dbReference type="Gene3D" id="3.40.50.12780">
    <property type="entry name" value="N-terminal domain of ligase-like"/>
    <property type="match status" value="1"/>
</dbReference>
<evidence type="ECO:0000313" key="6">
    <source>
        <dbReference type="Proteomes" id="UP000319732"/>
    </source>
</evidence>
<comment type="caution">
    <text evidence="5">The sequence shown here is derived from an EMBL/GenBank/DDBJ whole genome shotgun (WGS) entry which is preliminary data.</text>
</comment>
<dbReference type="InterPro" id="IPR020845">
    <property type="entry name" value="AMP-binding_CS"/>
</dbReference>
<dbReference type="Proteomes" id="UP000319732">
    <property type="component" value="Unassembled WGS sequence"/>
</dbReference>
<dbReference type="EMBL" id="VHSG01000027">
    <property type="protein sequence ID" value="TQV69691.1"/>
    <property type="molecule type" value="Genomic_DNA"/>
</dbReference>
<dbReference type="RefSeq" id="WP_142929330.1">
    <property type="nucleotide sequence ID" value="NZ_ML660105.1"/>
</dbReference>
<dbReference type="GO" id="GO:0004467">
    <property type="term" value="F:long-chain fatty acid-CoA ligase activity"/>
    <property type="evidence" value="ECO:0007669"/>
    <property type="project" value="UniProtKB-EC"/>
</dbReference>
<evidence type="ECO:0000256" key="1">
    <source>
        <dbReference type="ARBA" id="ARBA00022741"/>
    </source>
</evidence>
<reference evidence="5 6" key="1">
    <citation type="submission" date="2019-06" db="EMBL/GenBank/DDBJ databases">
        <title>Whole genome sequence for Cellvibrionaceae sp. R142.</title>
        <authorList>
            <person name="Wang G."/>
        </authorList>
    </citation>
    <scope>NUCLEOTIDE SEQUENCE [LARGE SCALE GENOMIC DNA]</scope>
    <source>
        <strain evidence="5 6">R142</strain>
    </source>
</reference>
<sequence>MTSLRQLPLERLYHWEQHAGERIYLRQAAAGNWRDYTWGQVADQVRRVTAFLRHLAFAPGSRVAIYAKNCADWFIADFSIMMSGHISVPLYATQTADSMRYVLEHSDTQLVFVGAADSPENLRRALPDGVHTLAIQGAAIDCDFQLADILAQWQPIADNPQPPGDAIFTIMYTSGTTGNPKGVMHDYQTVAHAVPNIVESFNYTPADRFVSYLPLSHAAERIVVELQSLYCGASVAFPEGMDTFIDDLKRARPTFFFSVPRLWVKFKEAIETKLPPRLLSLLLSLPGCAGWIKRRVRRELGLEAARILGTGSAPTAEEVMHWYARLGMPLRDGYGMTENFAYGCMCEEDKQVPGAVGVPFDDAQVIIGADDEILFKSPVMMRGYYREPEETARVLRDGVYHTGDTGYIDADGQLHVTGRLSEVFKTTKGKFVKPTRLENFLGECALLGQVCVFGHGLDQPVLLAGIAEAGRSRPRPELEAQLRQVLAALNDRLETHEAVRQIFVVAEEWAVENLLLTPTLKLKRRQIEQRYRPWVEQHLHAEQTVIWEVPAVAGAGTAAA</sequence>
<dbReference type="PROSITE" id="PS00455">
    <property type="entry name" value="AMP_BINDING"/>
    <property type="match status" value="1"/>
</dbReference>
<dbReference type="InterPro" id="IPR045851">
    <property type="entry name" value="AMP-bd_C_sf"/>
</dbReference>
<feature type="domain" description="AMP-dependent synthetase/ligase" evidence="4">
    <location>
        <begin position="21"/>
        <end position="385"/>
    </location>
</feature>
<dbReference type="InterPro" id="IPR000873">
    <property type="entry name" value="AMP-dep_synth/lig_dom"/>
</dbReference>
<dbReference type="GO" id="GO:0016020">
    <property type="term" value="C:membrane"/>
    <property type="evidence" value="ECO:0007669"/>
    <property type="project" value="TreeGrafter"/>
</dbReference>
<evidence type="ECO:0000313" key="5">
    <source>
        <dbReference type="EMBL" id="TQV69691.1"/>
    </source>
</evidence>
<comment type="catalytic activity">
    <reaction evidence="3">
        <text>a long-chain fatty acid + ATP + CoA = a long-chain fatty acyl-CoA + AMP + diphosphate</text>
        <dbReference type="Rhea" id="RHEA:15421"/>
        <dbReference type="ChEBI" id="CHEBI:30616"/>
        <dbReference type="ChEBI" id="CHEBI:33019"/>
        <dbReference type="ChEBI" id="CHEBI:57287"/>
        <dbReference type="ChEBI" id="CHEBI:57560"/>
        <dbReference type="ChEBI" id="CHEBI:83139"/>
        <dbReference type="ChEBI" id="CHEBI:456215"/>
        <dbReference type="EC" id="6.2.1.3"/>
    </reaction>
    <physiologicalReaction direction="left-to-right" evidence="3">
        <dbReference type="Rhea" id="RHEA:15422"/>
    </physiologicalReaction>
</comment>
<proteinExistence type="predicted"/>
<dbReference type="PANTHER" id="PTHR43272:SF33">
    <property type="entry name" value="AMP-BINDING DOMAIN-CONTAINING PROTEIN-RELATED"/>
    <property type="match status" value="1"/>
</dbReference>
<dbReference type="GO" id="GO:0005524">
    <property type="term" value="F:ATP binding"/>
    <property type="evidence" value="ECO:0007669"/>
    <property type="project" value="UniProtKB-KW"/>
</dbReference>
<dbReference type="Pfam" id="PF00501">
    <property type="entry name" value="AMP-binding"/>
    <property type="match status" value="1"/>
</dbReference>
<evidence type="ECO:0000256" key="2">
    <source>
        <dbReference type="ARBA" id="ARBA00022840"/>
    </source>
</evidence>
<dbReference type="Gene3D" id="3.30.300.30">
    <property type="match status" value="1"/>
</dbReference>
<evidence type="ECO:0000256" key="3">
    <source>
        <dbReference type="ARBA" id="ARBA00024484"/>
    </source>
</evidence>
<gene>
    <name evidence="5" type="ORF">FKG94_23145</name>
</gene>
<dbReference type="OrthoDB" id="9803968at2"/>
<name>A0A545SXL1_9GAMM</name>
<keyword evidence="1" id="KW-0547">Nucleotide-binding</keyword>
<evidence type="ECO:0000259" key="4">
    <source>
        <dbReference type="Pfam" id="PF00501"/>
    </source>
</evidence>
<dbReference type="InterPro" id="IPR042099">
    <property type="entry name" value="ANL_N_sf"/>
</dbReference>
<dbReference type="PANTHER" id="PTHR43272">
    <property type="entry name" value="LONG-CHAIN-FATTY-ACID--COA LIGASE"/>
    <property type="match status" value="1"/>
</dbReference>
<keyword evidence="6" id="KW-1185">Reference proteome</keyword>
<dbReference type="SUPFAM" id="SSF56801">
    <property type="entry name" value="Acetyl-CoA synthetase-like"/>
    <property type="match status" value="1"/>
</dbReference>
<protein>
    <submittedName>
        <fullName evidence="5">AMP-binding protein</fullName>
    </submittedName>
</protein>
<keyword evidence="2" id="KW-0067">ATP-binding</keyword>
<dbReference type="AlphaFoldDB" id="A0A545SXL1"/>